<evidence type="ECO:0000313" key="2">
    <source>
        <dbReference type="Proteomes" id="UP000003477"/>
    </source>
</evidence>
<accession>G5J625</accession>
<gene>
    <name evidence="1" type="ORF">CWATWH0003_2930</name>
</gene>
<dbReference type="EMBL" id="AESD01000437">
    <property type="protein sequence ID" value="EHJ12361.1"/>
    <property type="molecule type" value="Genomic_DNA"/>
</dbReference>
<organism evidence="1 2">
    <name type="scientific">Crocosphaera watsonii WH 0003</name>
    <dbReference type="NCBI Taxonomy" id="423471"/>
    <lineage>
        <taxon>Bacteria</taxon>
        <taxon>Bacillati</taxon>
        <taxon>Cyanobacteriota</taxon>
        <taxon>Cyanophyceae</taxon>
        <taxon>Oscillatoriophycideae</taxon>
        <taxon>Chroococcales</taxon>
        <taxon>Aphanothecaceae</taxon>
        <taxon>Crocosphaera</taxon>
    </lineage>
</organism>
<dbReference type="Proteomes" id="UP000003477">
    <property type="component" value="Unassembled WGS sequence"/>
</dbReference>
<protein>
    <submittedName>
        <fullName evidence="1">Uncharacterized protein</fullName>
    </submittedName>
</protein>
<evidence type="ECO:0000313" key="1">
    <source>
        <dbReference type="EMBL" id="EHJ12361.1"/>
    </source>
</evidence>
<dbReference type="RefSeq" id="WP_007311059.1">
    <property type="nucleotide sequence ID" value="NZ_AESD01000437.1"/>
</dbReference>
<dbReference type="PATRIC" id="fig|423471.3.peg.2753"/>
<dbReference type="GeneID" id="88766548"/>
<comment type="caution">
    <text evidence="1">The sequence shown here is derived from an EMBL/GenBank/DDBJ whole genome shotgun (WGS) entry which is preliminary data.</text>
</comment>
<dbReference type="AlphaFoldDB" id="G5J625"/>
<name>G5J625_CROWT</name>
<reference evidence="1 2" key="1">
    <citation type="journal article" date="2011" name="Front. Microbiol.">
        <title>Two Strains of Crocosphaera watsonii with Highly Conserved Genomes are Distinguished by Strain-Specific Features.</title>
        <authorList>
            <person name="Bench S.R."/>
            <person name="Ilikchyan I.N."/>
            <person name="Tripp H.J."/>
            <person name="Zehr J.P."/>
        </authorList>
    </citation>
    <scope>NUCLEOTIDE SEQUENCE [LARGE SCALE GENOMIC DNA]</scope>
    <source>
        <strain evidence="1 2">WH 0003</strain>
    </source>
</reference>
<proteinExistence type="predicted"/>
<sequence>MINESLENLIDESVNFNEIYDQIRNQRRGVLHKIIELIIDSSNDYRSQKKQIVEDVCKHFGIKNYSEIQDDFGIAYNNIPKPYLDIIRKFLWIDKIDIFGILKQLEMPAFIKFCSMLEDKQKMRILVFTAFVLIAGVAFVKWKSSTPNQSPKSSRKQPLNRRRTPVIDQSIPTAICLVVPASEAYKLSLEKSIYRDEIIELIAAASDFLCIQQTEASQLSVEIDPDQTPSPDSKLKFYLRIDIPDGKAIINEKTKYVIKRDLPPNTQGKIKELGRLTNISSISSFNRI</sequence>